<evidence type="ECO:0000313" key="3">
    <source>
        <dbReference type="Proteomes" id="UP000499080"/>
    </source>
</evidence>
<gene>
    <name evidence="2" type="primary">Tdpoz2_9</name>
    <name evidence="2" type="ORF">AVEN_227558_1</name>
</gene>
<protein>
    <submittedName>
        <fullName evidence="2">TD and POZ domain-containing protein 2</fullName>
    </submittedName>
</protein>
<sequence length="343" mass="39411">MSQKNLEGLKCWNEINVTTRNTAKLHKINWTIENVSTAIGTKIIGPEFYLEVNCLFSINTELSNSNHYVTLVNKSDTTIKIQRDVTFLDCDGKVIHHHSMGAVFTLYGNSYETILNAVCQKSQITSLKDDKLIIQCLLKVEGRITTQVNFFKSEMESRGNLIDDWKKMYNNPIDSDLTLQIGDKIIHTHKIVLIARSAYFRRMFQTEMKEQAENTVVVTDVLYPTMQKLVEFLYSGCFPESQDNDVQEIFDLYIAADKYDVVDLRALCGERLLSSATAGNVCQILQLAQRHGDEELKIRAMDFIFFKFDVIENSNAWKTFISSEAALTSEVLNFCFKRFKYTF</sequence>
<organism evidence="2 3">
    <name type="scientific">Araneus ventricosus</name>
    <name type="common">Orbweaver spider</name>
    <name type="synonym">Epeira ventricosa</name>
    <dbReference type="NCBI Taxonomy" id="182803"/>
    <lineage>
        <taxon>Eukaryota</taxon>
        <taxon>Metazoa</taxon>
        <taxon>Ecdysozoa</taxon>
        <taxon>Arthropoda</taxon>
        <taxon>Chelicerata</taxon>
        <taxon>Arachnida</taxon>
        <taxon>Araneae</taxon>
        <taxon>Araneomorphae</taxon>
        <taxon>Entelegynae</taxon>
        <taxon>Araneoidea</taxon>
        <taxon>Araneidae</taxon>
        <taxon>Araneus</taxon>
    </lineage>
</organism>
<dbReference type="PANTHER" id="PTHR24413">
    <property type="entry name" value="SPECKLE-TYPE POZ PROTEIN"/>
    <property type="match status" value="1"/>
</dbReference>
<dbReference type="Pfam" id="PF00651">
    <property type="entry name" value="BTB"/>
    <property type="match status" value="1"/>
</dbReference>
<dbReference type="CDD" id="cd18186">
    <property type="entry name" value="BTB_POZ_ZBTB_KLHL-like"/>
    <property type="match status" value="1"/>
</dbReference>
<dbReference type="InterPro" id="IPR011333">
    <property type="entry name" value="SKP1/BTB/POZ_sf"/>
</dbReference>
<dbReference type="AlphaFoldDB" id="A0A4Y2C3L2"/>
<reference evidence="2 3" key="1">
    <citation type="journal article" date="2019" name="Sci. Rep.">
        <title>Orb-weaving spider Araneus ventricosus genome elucidates the spidroin gene catalogue.</title>
        <authorList>
            <person name="Kono N."/>
            <person name="Nakamura H."/>
            <person name="Ohtoshi R."/>
            <person name="Moran D.A.P."/>
            <person name="Shinohara A."/>
            <person name="Yoshida Y."/>
            <person name="Fujiwara M."/>
            <person name="Mori M."/>
            <person name="Tomita M."/>
            <person name="Arakawa K."/>
        </authorList>
    </citation>
    <scope>NUCLEOTIDE SEQUENCE [LARGE SCALE GENOMIC DNA]</scope>
</reference>
<feature type="domain" description="BTB" evidence="1">
    <location>
        <begin position="175"/>
        <end position="242"/>
    </location>
</feature>
<dbReference type="SMART" id="SM00225">
    <property type="entry name" value="BTB"/>
    <property type="match status" value="1"/>
</dbReference>
<dbReference type="Gene3D" id="1.25.40.420">
    <property type="match status" value="1"/>
</dbReference>
<evidence type="ECO:0000313" key="2">
    <source>
        <dbReference type="EMBL" id="GBL99060.1"/>
    </source>
</evidence>
<keyword evidence="3" id="KW-1185">Reference proteome</keyword>
<proteinExistence type="predicted"/>
<name>A0A4Y2C3L2_ARAVE</name>
<dbReference type="Proteomes" id="UP000499080">
    <property type="component" value="Unassembled WGS sequence"/>
</dbReference>
<comment type="caution">
    <text evidence="2">The sequence shown here is derived from an EMBL/GenBank/DDBJ whole genome shotgun (WGS) entry which is preliminary data.</text>
</comment>
<dbReference type="SUPFAM" id="SSF54695">
    <property type="entry name" value="POZ domain"/>
    <property type="match status" value="1"/>
</dbReference>
<dbReference type="OrthoDB" id="6427472at2759"/>
<dbReference type="EMBL" id="BGPR01000144">
    <property type="protein sequence ID" value="GBL99060.1"/>
    <property type="molecule type" value="Genomic_DNA"/>
</dbReference>
<evidence type="ECO:0000259" key="1">
    <source>
        <dbReference type="PROSITE" id="PS50097"/>
    </source>
</evidence>
<dbReference type="PROSITE" id="PS50097">
    <property type="entry name" value="BTB"/>
    <property type="match status" value="1"/>
</dbReference>
<accession>A0A4Y2C3L2</accession>
<dbReference type="Gene3D" id="3.30.710.10">
    <property type="entry name" value="Potassium Channel Kv1.1, Chain A"/>
    <property type="match status" value="1"/>
</dbReference>
<dbReference type="InterPro" id="IPR000210">
    <property type="entry name" value="BTB/POZ_dom"/>
</dbReference>